<dbReference type="PANTHER" id="PTHR16943:SF8">
    <property type="entry name" value="2-METHYLCITRATE DEHYDRATASE"/>
    <property type="match status" value="1"/>
</dbReference>
<keyword evidence="5" id="KW-1185">Reference proteome</keyword>
<dbReference type="Proteomes" id="UP000294739">
    <property type="component" value="Unassembled WGS sequence"/>
</dbReference>
<evidence type="ECO:0000259" key="3">
    <source>
        <dbReference type="Pfam" id="PF19305"/>
    </source>
</evidence>
<dbReference type="InterPro" id="IPR045336">
    <property type="entry name" value="MmgE_PrpD_N"/>
</dbReference>
<dbReference type="AlphaFoldDB" id="A0A4R5D2I2"/>
<dbReference type="InterPro" id="IPR005656">
    <property type="entry name" value="MmgE_PrpD"/>
</dbReference>
<feature type="domain" description="MmgE/PrpD N-terminal" evidence="2">
    <location>
        <begin position="1"/>
        <end position="243"/>
    </location>
</feature>
<dbReference type="Gene3D" id="3.30.1330.120">
    <property type="entry name" value="2-methylcitrate dehydratase PrpD"/>
    <property type="match status" value="1"/>
</dbReference>
<evidence type="ECO:0000313" key="4">
    <source>
        <dbReference type="EMBL" id="TDE07499.1"/>
    </source>
</evidence>
<comment type="similarity">
    <text evidence="1">Belongs to the PrpD family.</text>
</comment>
<dbReference type="Pfam" id="PF19305">
    <property type="entry name" value="MmgE_PrpD_C"/>
    <property type="match status" value="1"/>
</dbReference>
<dbReference type="PANTHER" id="PTHR16943">
    <property type="entry name" value="2-METHYLCITRATE DEHYDRATASE-RELATED"/>
    <property type="match status" value="1"/>
</dbReference>
<dbReference type="InterPro" id="IPR036148">
    <property type="entry name" value="MmgE/PrpD_sf"/>
</dbReference>
<evidence type="ECO:0000259" key="2">
    <source>
        <dbReference type="Pfam" id="PF03972"/>
    </source>
</evidence>
<dbReference type="GO" id="GO:0016829">
    <property type="term" value="F:lyase activity"/>
    <property type="evidence" value="ECO:0007669"/>
    <property type="project" value="InterPro"/>
</dbReference>
<dbReference type="SUPFAM" id="SSF103378">
    <property type="entry name" value="2-methylcitrate dehydratase PrpD"/>
    <property type="match status" value="1"/>
</dbReference>
<gene>
    <name evidence="4" type="ORF">E1269_19545</name>
</gene>
<feature type="domain" description="MmgE/PrpD C-terminal" evidence="3">
    <location>
        <begin position="268"/>
        <end position="439"/>
    </location>
</feature>
<evidence type="ECO:0000313" key="5">
    <source>
        <dbReference type="Proteomes" id="UP000294739"/>
    </source>
</evidence>
<dbReference type="Pfam" id="PF03972">
    <property type="entry name" value="MmgE_PrpD_N"/>
    <property type="match status" value="1"/>
</dbReference>
<dbReference type="InParanoid" id="A0A4R5D2I2"/>
<proteinExistence type="inferred from homology"/>
<reference evidence="4 5" key="1">
    <citation type="submission" date="2019-03" db="EMBL/GenBank/DDBJ databases">
        <title>Draft genome sequences of novel Actinobacteria.</title>
        <authorList>
            <person name="Sahin N."/>
            <person name="Ay H."/>
            <person name="Saygin H."/>
        </authorList>
    </citation>
    <scope>NUCLEOTIDE SEQUENCE [LARGE SCALE GENOMIC DNA]</scope>
    <source>
        <strain evidence="4 5">5K138</strain>
    </source>
</reference>
<dbReference type="InterPro" id="IPR045337">
    <property type="entry name" value="MmgE_PrpD_C"/>
</dbReference>
<dbReference type="EMBL" id="SMKZ01000030">
    <property type="protein sequence ID" value="TDE07499.1"/>
    <property type="molecule type" value="Genomic_DNA"/>
</dbReference>
<dbReference type="InterPro" id="IPR042183">
    <property type="entry name" value="MmgE/PrpD_sf_1"/>
</dbReference>
<comment type="caution">
    <text evidence="4">The sequence shown here is derived from an EMBL/GenBank/DDBJ whole genome shotgun (WGS) entry which is preliminary data.</text>
</comment>
<organism evidence="4 5">
    <name type="scientific">Jiangella asiatica</name>
    <dbReference type="NCBI Taxonomy" id="2530372"/>
    <lineage>
        <taxon>Bacteria</taxon>
        <taxon>Bacillati</taxon>
        <taxon>Actinomycetota</taxon>
        <taxon>Actinomycetes</taxon>
        <taxon>Jiangellales</taxon>
        <taxon>Jiangellaceae</taxon>
        <taxon>Jiangella</taxon>
    </lineage>
</organism>
<dbReference type="InterPro" id="IPR042188">
    <property type="entry name" value="MmgE/PrpD_sf_2"/>
</dbReference>
<sequence>MAAFAVRCRRDGVPDDVARSVRTRVADTLGVSVAAQRLATSRAAVEHVLDQGGTAQASVIGRAQRVPAAQAAFANGVLAHSLDYDDTHLPSVLHPSAVVVPAALAVAQAHGSSGAELTAAVAAGLEICVRLGMAGYDRETRNSVFFEYGQHATSICGTVGAAAAAAVLLGGDDDTVAHAMAVSASFASGVIEGNRTGGTVKRTHCGWAAHGGVTAAQLAARGFTGPPTILEGRFGFFQAFLKGRFDPAPLVDGLGQQWEVPGIFIKPYPANHFTHAGIDAAITLREGGLRPDDVESAVLGTAAHSARTIGQPIELKRRPVTGYQGQFSGPYTVAAALFGGGGLGLGLDDFTDELVADPARRALMERIDVVADPECDAIFPDQFPAVLRVRTRGGRELEERVLTTRGGPARPLSDDEIRSKLRDNVTGLVDPAAAATLADVVTRPDGLDSLATVMEATVSTVPIP</sequence>
<evidence type="ECO:0000256" key="1">
    <source>
        <dbReference type="ARBA" id="ARBA00006174"/>
    </source>
</evidence>
<dbReference type="Gene3D" id="1.10.4100.10">
    <property type="entry name" value="2-methylcitrate dehydratase PrpD"/>
    <property type="match status" value="1"/>
</dbReference>
<name>A0A4R5D2I2_9ACTN</name>
<accession>A0A4R5D2I2</accession>
<protein>
    <submittedName>
        <fullName evidence="4">MmgE/PrpD family protein</fullName>
    </submittedName>
</protein>
<dbReference type="OrthoDB" id="9797528at2"/>